<gene>
    <name evidence="1" type="ORF">MAXJ12_24062</name>
</gene>
<sequence length="101" mass="11030">MDVTAFSNPVFVKRGSSYLVQEIVDLKGAIEFLEEWPEDRRSLIHETALRACYQAYDGLKPLGVARDAFVGFAKRAGILEDLEAVTPWIAASNSGGGQAQV</sequence>
<accession>H0HX93</accession>
<dbReference type="PATRIC" id="fig|1107882.3.peg.4666"/>
<dbReference type="OrthoDB" id="8388069at2"/>
<name>H0HX93_9HYPH</name>
<dbReference type="Gene3D" id="6.10.250.730">
    <property type="match status" value="1"/>
</dbReference>
<keyword evidence="2" id="KW-1185">Reference proteome</keyword>
<protein>
    <recommendedName>
        <fullName evidence="3">DUF982 domain-containing protein</fullName>
    </recommendedName>
</protein>
<dbReference type="Proteomes" id="UP000003250">
    <property type="component" value="Unassembled WGS sequence"/>
</dbReference>
<evidence type="ECO:0000313" key="2">
    <source>
        <dbReference type="Proteomes" id="UP000003250"/>
    </source>
</evidence>
<evidence type="ECO:0000313" key="1">
    <source>
        <dbReference type="EMBL" id="EHK54690.1"/>
    </source>
</evidence>
<dbReference type="Pfam" id="PF06169">
    <property type="entry name" value="DUF982"/>
    <property type="match status" value="1"/>
</dbReference>
<dbReference type="InterPro" id="IPR010385">
    <property type="entry name" value="DUF982"/>
</dbReference>
<dbReference type="EMBL" id="AHAM01000204">
    <property type="protein sequence ID" value="EHK54690.1"/>
    <property type="molecule type" value="Genomic_DNA"/>
</dbReference>
<reference evidence="1 2" key="1">
    <citation type="journal article" date="2012" name="J. Bacteriol.">
        <title>Draft Genome Sequence of Mesorhizobium alhagi CCNWXJ12-2T, a Novel Salt-Resistant Species Isolated from the Desert of Northwestern China.</title>
        <authorList>
            <person name="Zhou M."/>
            <person name="Chen W."/>
            <person name="Chen H."/>
            <person name="Wei G."/>
        </authorList>
    </citation>
    <scope>NUCLEOTIDE SEQUENCE [LARGE SCALE GENOMIC DNA]</scope>
    <source>
        <strain evidence="1 2">CCNWXJ12-2</strain>
    </source>
</reference>
<proteinExistence type="predicted"/>
<evidence type="ECO:0008006" key="3">
    <source>
        <dbReference type="Google" id="ProtNLM"/>
    </source>
</evidence>
<dbReference type="RefSeq" id="WP_008838400.1">
    <property type="nucleotide sequence ID" value="NZ_AHAM01000204.1"/>
</dbReference>
<dbReference type="AlphaFoldDB" id="H0HX93"/>
<organism evidence="1 2">
    <name type="scientific">Mesorhizobium alhagi CCNWXJ12-2</name>
    <dbReference type="NCBI Taxonomy" id="1107882"/>
    <lineage>
        <taxon>Bacteria</taxon>
        <taxon>Pseudomonadati</taxon>
        <taxon>Pseudomonadota</taxon>
        <taxon>Alphaproteobacteria</taxon>
        <taxon>Hyphomicrobiales</taxon>
        <taxon>Phyllobacteriaceae</taxon>
        <taxon>Allomesorhizobium</taxon>
    </lineage>
</organism>